<dbReference type="InterPro" id="IPR053191">
    <property type="entry name" value="DcsG_Biosynth_Enzyme"/>
</dbReference>
<keyword evidence="2" id="KW-1185">Reference proteome</keyword>
<dbReference type="PANTHER" id="PTHR39217:SF1">
    <property type="entry name" value="GLUTATHIONE SYNTHETASE"/>
    <property type="match status" value="1"/>
</dbReference>
<dbReference type="EMBL" id="CP011129">
    <property type="protein sequence ID" value="ALN82954.1"/>
    <property type="molecule type" value="Genomic_DNA"/>
</dbReference>
<name>A0A0S2FHC2_LYSAN</name>
<proteinExistence type="predicted"/>
<dbReference type="Gene3D" id="3.30.470.20">
    <property type="entry name" value="ATP-grasp fold, B domain"/>
    <property type="match status" value="1"/>
</dbReference>
<dbReference type="AlphaFoldDB" id="A0A0S2FHC2"/>
<dbReference type="PATRIC" id="fig|84531.8.peg.4841"/>
<dbReference type="SUPFAM" id="SSF56059">
    <property type="entry name" value="Glutathione synthetase ATP-binding domain-like"/>
    <property type="match status" value="1"/>
</dbReference>
<dbReference type="RefSeq" id="WP_237051699.1">
    <property type="nucleotide sequence ID" value="NZ_CP011129.1"/>
</dbReference>
<dbReference type="eggNOG" id="COG0189">
    <property type="taxonomic scope" value="Bacteria"/>
</dbReference>
<evidence type="ECO:0000313" key="2">
    <source>
        <dbReference type="Proteomes" id="UP000060787"/>
    </source>
</evidence>
<dbReference type="STRING" id="84531.LA76x_4851"/>
<dbReference type="PANTHER" id="PTHR39217">
    <property type="match status" value="1"/>
</dbReference>
<sequence length="326" mass="35509">MPVVSHTASDDANIHPGAAIGARAASPNGFQLALVTSTVYAEFHPDDAGLVDALRGHGIEPVACVWNDPAVDWTRFDAVLVRTTWDYFRHYDDFLAWYDQIETLGLPIANELPLLRWNSNKRYLLELAARDVAIIPTVSARGDALAEAVAPMSGQDVVIKPTVSGGAWHTMRGRVGEAAFAELLAALPRDLDYLVQPFMPEIVAEGEWSLMFFDGHYSHAVLKKPSAGDYRVQTDFGGSASLTEPDPAILAAARHALDAVAALGYRDQAYVRVDGVMTADGFRLMELEFIEPFLHFAAYPPAAEMFAAQLARRWPSVRESATLAAG</sequence>
<gene>
    <name evidence="1" type="ORF">LA76x_4851</name>
</gene>
<reference evidence="1 2" key="1">
    <citation type="journal article" date="2015" name="BMC Genomics">
        <title>Comparative genomics and metabolic profiling of the genus Lysobacter.</title>
        <authorList>
            <person name="de Bruijn I."/>
            <person name="Cheng X."/>
            <person name="de Jager V."/>
            <person name="Exposito R.G."/>
            <person name="Watrous J."/>
            <person name="Patel N."/>
            <person name="Postma J."/>
            <person name="Dorrestein P.C."/>
            <person name="Kobayashi D."/>
            <person name="Raaijmakers J.M."/>
        </authorList>
    </citation>
    <scope>NUCLEOTIDE SEQUENCE [LARGE SCALE GENOMIC DNA]</scope>
    <source>
        <strain evidence="1 2">76</strain>
    </source>
</reference>
<dbReference type="KEGG" id="lab:LA76x_4851"/>
<evidence type="ECO:0000313" key="1">
    <source>
        <dbReference type="EMBL" id="ALN82954.1"/>
    </source>
</evidence>
<dbReference type="Proteomes" id="UP000060787">
    <property type="component" value="Chromosome"/>
</dbReference>
<organism evidence="1 2">
    <name type="scientific">Lysobacter antibioticus</name>
    <dbReference type="NCBI Taxonomy" id="84531"/>
    <lineage>
        <taxon>Bacteria</taxon>
        <taxon>Pseudomonadati</taxon>
        <taxon>Pseudomonadota</taxon>
        <taxon>Gammaproteobacteria</taxon>
        <taxon>Lysobacterales</taxon>
        <taxon>Lysobacteraceae</taxon>
        <taxon>Lysobacter</taxon>
    </lineage>
</organism>
<accession>A0A0S2FHC2</accession>
<protein>
    <submittedName>
        <fullName evidence="1">ATP-grasp domain protein</fullName>
    </submittedName>
</protein>